<comment type="caution">
    <text evidence="2">The sequence shown here is derived from an EMBL/GenBank/DDBJ whole genome shotgun (WGS) entry which is preliminary data.</text>
</comment>
<dbReference type="AlphaFoldDB" id="A0A9P7RIZ7"/>
<protein>
    <submittedName>
        <fullName evidence="2">Uncharacterized protein</fullName>
    </submittedName>
</protein>
<dbReference type="Proteomes" id="UP000699042">
    <property type="component" value="Unassembled WGS sequence"/>
</dbReference>
<dbReference type="EMBL" id="JAESDN010000001">
    <property type="protein sequence ID" value="KAG7057185.1"/>
    <property type="molecule type" value="Genomic_DNA"/>
</dbReference>
<evidence type="ECO:0000313" key="2">
    <source>
        <dbReference type="EMBL" id="KAG7057185.1"/>
    </source>
</evidence>
<feature type="compositionally biased region" description="Polar residues" evidence="1">
    <location>
        <begin position="9"/>
        <end position="24"/>
    </location>
</feature>
<name>A0A9P7RIZ7_9PEZI</name>
<accession>A0A9P7RIZ7</accession>
<evidence type="ECO:0000313" key="3">
    <source>
        <dbReference type="Proteomes" id="UP000699042"/>
    </source>
</evidence>
<reference evidence="2" key="1">
    <citation type="submission" date="2021-05" db="EMBL/GenBank/DDBJ databases">
        <title>Comparative genomics of three Colletotrichum scovillei strains and genetic complementation revealed genes involved fungal growth and virulence on chili pepper.</title>
        <authorList>
            <person name="Hsieh D.-K."/>
            <person name="Chuang S.-C."/>
            <person name="Chen C.-Y."/>
            <person name="Chao Y.-T."/>
            <person name="Lu M.-Y.J."/>
            <person name="Lee M.-H."/>
            <person name="Shih M.-C."/>
        </authorList>
    </citation>
    <scope>NUCLEOTIDE SEQUENCE</scope>
    <source>
        <strain evidence="2">Coll-153</strain>
    </source>
</reference>
<sequence length="80" mass="9252">MEIPRPAQHISSGMRKSSSTNVKSTRPRDSQTKMAAQTAREEFVSVPSMQPAPTMRMVEMKEMPNQPIFFWTRKRMPKAR</sequence>
<evidence type="ECO:0000256" key="1">
    <source>
        <dbReference type="SAM" id="MobiDB-lite"/>
    </source>
</evidence>
<organism evidence="2 3">
    <name type="scientific">Colletotrichum scovillei</name>
    <dbReference type="NCBI Taxonomy" id="1209932"/>
    <lineage>
        <taxon>Eukaryota</taxon>
        <taxon>Fungi</taxon>
        <taxon>Dikarya</taxon>
        <taxon>Ascomycota</taxon>
        <taxon>Pezizomycotina</taxon>
        <taxon>Sordariomycetes</taxon>
        <taxon>Hypocreomycetidae</taxon>
        <taxon>Glomerellales</taxon>
        <taxon>Glomerellaceae</taxon>
        <taxon>Colletotrichum</taxon>
        <taxon>Colletotrichum acutatum species complex</taxon>
    </lineage>
</organism>
<proteinExistence type="predicted"/>
<feature type="region of interest" description="Disordered" evidence="1">
    <location>
        <begin position="1"/>
        <end position="43"/>
    </location>
</feature>
<gene>
    <name evidence="2" type="ORF">JMJ77_004575</name>
</gene>
<keyword evidence="3" id="KW-1185">Reference proteome</keyword>